<evidence type="ECO:0000256" key="3">
    <source>
        <dbReference type="ARBA" id="ARBA00022801"/>
    </source>
</evidence>
<evidence type="ECO:0000256" key="2">
    <source>
        <dbReference type="ARBA" id="ARBA00022723"/>
    </source>
</evidence>
<dbReference type="InterPro" id="IPR036866">
    <property type="entry name" value="RibonucZ/Hydroxyglut_hydro"/>
</dbReference>
<protein>
    <recommendedName>
        <fullName evidence="5">Metallo-beta-lactamase domain-containing protein</fullName>
    </recommendedName>
</protein>
<evidence type="ECO:0000256" key="4">
    <source>
        <dbReference type="ARBA" id="ARBA00022833"/>
    </source>
</evidence>
<dbReference type="OrthoDB" id="10250730at2759"/>
<dbReference type="GO" id="GO:0046872">
    <property type="term" value="F:metal ion binding"/>
    <property type="evidence" value="ECO:0007669"/>
    <property type="project" value="UniProtKB-KW"/>
</dbReference>
<dbReference type="CDD" id="cd07730">
    <property type="entry name" value="metallo-hydrolase-like_MBL-fold"/>
    <property type="match status" value="1"/>
</dbReference>
<dbReference type="GO" id="GO:0016787">
    <property type="term" value="F:hydrolase activity"/>
    <property type="evidence" value="ECO:0007669"/>
    <property type="project" value="UniProtKB-KW"/>
</dbReference>
<keyword evidence="2" id="KW-0479">Metal-binding</keyword>
<evidence type="ECO:0000313" key="6">
    <source>
        <dbReference type="EMBL" id="USP73166.1"/>
    </source>
</evidence>
<keyword evidence="3" id="KW-0378">Hydrolase</keyword>
<comment type="similarity">
    <text evidence="1">Belongs to the metallo-beta-lactamase superfamily.</text>
</comment>
<dbReference type="InterPro" id="IPR001279">
    <property type="entry name" value="Metallo-B-lactamas"/>
</dbReference>
<accession>A0A9Q8YZL6</accession>
<evidence type="ECO:0000313" key="7">
    <source>
        <dbReference type="Proteomes" id="UP001056012"/>
    </source>
</evidence>
<keyword evidence="7" id="KW-1185">Reference proteome</keyword>
<dbReference type="Proteomes" id="UP001056012">
    <property type="component" value="Chromosome 1"/>
</dbReference>
<dbReference type="AlphaFoldDB" id="A0A9Q8YZL6"/>
<organism evidence="6 7">
    <name type="scientific">Curvularia clavata</name>
    <dbReference type="NCBI Taxonomy" id="95742"/>
    <lineage>
        <taxon>Eukaryota</taxon>
        <taxon>Fungi</taxon>
        <taxon>Dikarya</taxon>
        <taxon>Ascomycota</taxon>
        <taxon>Pezizomycotina</taxon>
        <taxon>Dothideomycetes</taxon>
        <taxon>Pleosporomycetidae</taxon>
        <taxon>Pleosporales</taxon>
        <taxon>Pleosporineae</taxon>
        <taxon>Pleosporaceae</taxon>
        <taxon>Curvularia</taxon>
    </lineage>
</organism>
<dbReference type="PANTHER" id="PTHR42978:SF5">
    <property type="entry name" value="METALLO-BETA-LACTAMASE DOMAIN-CONTAINING PROTEIN"/>
    <property type="match status" value="1"/>
</dbReference>
<dbReference type="PANTHER" id="PTHR42978">
    <property type="entry name" value="QUORUM-QUENCHING LACTONASE YTNP-RELATED-RELATED"/>
    <property type="match status" value="1"/>
</dbReference>
<name>A0A9Q8YZL6_CURCL</name>
<reference evidence="6" key="1">
    <citation type="submission" date="2021-12" db="EMBL/GenBank/DDBJ databases">
        <title>Curvularia clavata genome.</title>
        <authorList>
            <person name="Cao Y."/>
        </authorList>
    </citation>
    <scope>NUCLEOTIDE SEQUENCE</scope>
    <source>
        <strain evidence="6">Yc1106</strain>
    </source>
</reference>
<gene>
    <name evidence="6" type="ORF">yc1106_00440</name>
</gene>
<keyword evidence="4" id="KW-0862">Zinc</keyword>
<dbReference type="Gene3D" id="3.60.15.10">
    <property type="entry name" value="Ribonuclease Z/Hydroxyacylglutathione hydrolase-like"/>
    <property type="match status" value="1"/>
</dbReference>
<dbReference type="EMBL" id="CP089274">
    <property type="protein sequence ID" value="USP73166.1"/>
    <property type="molecule type" value="Genomic_DNA"/>
</dbReference>
<dbReference type="SMART" id="SM00849">
    <property type="entry name" value="Lactamase_B"/>
    <property type="match status" value="1"/>
</dbReference>
<dbReference type="VEuPathDB" id="FungiDB:yc1106_00440"/>
<evidence type="ECO:0000259" key="5">
    <source>
        <dbReference type="SMART" id="SM00849"/>
    </source>
</evidence>
<dbReference type="InterPro" id="IPR051013">
    <property type="entry name" value="MBL_superfamily_lactonases"/>
</dbReference>
<proteinExistence type="inferred from homology"/>
<feature type="domain" description="Metallo-beta-lactamase" evidence="5">
    <location>
        <begin position="64"/>
        <end position="336"/>
    </location>
</feature>
<evidence type="ECO:0000256" key="1">
    <source>
        <dbReference type="ARBA" id="ARBA00007749"/>
    </source>
</evidence>
<sequence>MAEKSPNLTWHPIPHSPATCNVHLIQAGGLYIPYDLVILPDSTEPQDPSESESSKEDRKTYYAPNYVFLIEHTATGTKYMFDLGIRVDLENLPPLIQETVLPIFKCEPKSPEAILREHGSPDQQPENIKAIIFSHMHFDHMGDGGKGGFEGAELWVGPTCCTYARQGYPADEKAPTLSETLPVDGSRKIVESYIPDDLLQDAGDKRAGKVMEDLSKGKYAAVDLKMADWIRLGAFERAYDVFGDGSAYLIDASGHSPGHQMMLVRTTSGSDDKESSFVLLGGDCFHHVDILKDPSRTARPPYVKLCMHSDPEQAVDTMFRTREFARKDYVWVVGAHDATVGESIKPGVKEIEGLVEITAWLDKGWKKAI</sequence>
<dbReference type="SUPFAM" id="SSF56281">
    <property type="entry name" value="Metallo-hydrolase/oxidoreductase"/>
    <property type="match status" value="1"/>
</dbReference>